<dbReference type="PANTHER" id="PTHR47506">
    <property type="entry name" value="TRANSCRIPTIONAL REGULATORY PROTEIN"/>
    <property type="match status" value="1"/>
</dbReference>
<dbReference type="Gene3D" id="1.10.357.10">
    <property type="entry name" value="Tetracycline Repressor, domain 2"/>
    <property type="match status" value="1"/>
</dbReference>
<feature type="domain" description="HTH tetR-type" evidence="5">
    <location>
        <begin position="17"/>
        <end position="77"/>
    </location>
</feature>
<protein>
    <submittedName>
        <fullName evidence="6">TetR family transcriptional regulator</fullName>
    </submittedName>
</protein>
<gene>
    <name evidence="6" type="primary">yvdT</name>
    <name evidence="6" type="ORF">SAMEA1982600_03149</name>
</gene>
<evidence type="ECO:0000256" key="1">
    <source>
        <dbReference type="ARBA" id="ARBA00023015"/>
    </source>
</evidence>
<dbReference type="Pfam" id="PF00440">
    <property type="entry name" value="TetR_N"/>
    <property type="match status" value="1"/>
</dbReference>
<dbReference type="PRINTS" id="PR00455">
    <property type="entry name" value="HTHTETR"/>
</dbReference>
<dbReference type="SUPFAM" id="SSF48498">
    <property type="entry name" value="Tetracyclin repressor-like, C-terminal domain"/>
    <property type="match status" value="1"/>
</dbReference>
<evidence type="ECO:0000256" key="2">
    <source>
        <dbReference type="ARBA" id="ARBA00023125"/>
    </source>
</evidence>
<organism evidence="6 7">
    <name type="scientific">Bordetella ansorpii</name>
    <dbReference type="NCBI Taxonomy" id="288768"/>
    <lineage>
        <taxon>Bacteria</taxon>
        <taxon>Pseudomonadati</taxon>
        <taxon>Pseudomonadota</taxon>
        <taxon>Betaproteobacteria</taxon>
        <taxon>Burkholderiales</taxon>
        <taxon>Alcaligenaceae</taxon>
        <taxon>Bordetella</taxon>
    </lineage>
</organism>
<evidence type="ECO:0000256" key="4">
    <source>
        <dbReference type="PROSITE-ProRule" id="PRU00335"/>
    </source>
</evidence>
<dbReference type="PROSITE" id="PS50977">
    <property type="entry name" value="HTH_TETR_2"/>
    <property type="match status" value="1"/>
</dbReference>
<dbReference type="SUPFAM" id="SSF46689">
    <property type="entry name" value="Homeodomain-like"/>
    <property type="match status" value="1"/>
</dbReference>
<reference evidence="6 7" key="1">
    <citation type="submission" date="2016-03" db="EMBL/GenBank/DDBJ databases">
        <authorList>
            <consortium name="Pathogen Informatics"/>
        </authorList>
    </citation>
    <scope>NUCLEOTIDE SEQUENCE [LARGE SCALE GENOMIC DNA]</scope>
    <source>
        <strain evidence="6 7">NCTC13364</strain>
    </source>
</reference>
<evidence type="ECO:0000259" key="5">
    <source>
        <dbReference type="PROSITE" id="PS50977"/>
    </source>
</evidence>
<dbReference type="InterPro" id="IPR009057">
    <property type="entry name" value="Homeodomain-like_sf"/>
</dbReference>
<evidence type="ECO:0000313" key="6">
    <source>
        <dbReference type="EMBL" id="SAI40024.1"/>
    </source>
</evidence>
<dbReference type="InterPro" id="IPR036271">
    <property type="entry name" value="Tet_transcr_reg_TetR-rel_C_sf"/>
</dbReference>
<keyword evidence="2 4" id="KW-0238">DNA-binding</keyword>
<dbReference type="OrthoDB" id="9798857at2"/>
<feature type="DNA-binding region" description="H-T-H motif" evidence="4">
    <location>
        <begin position="40"/>
        <end position="59"/>
    </location>
</feature>
<keyword evidence="1" id="KW-0805">Transcription regulation</keyword>
<dbReference type="Gene3D" id="1.10.10.60">
    <property type="entry name" value="Homeodomain-like"/>
    <property type="match status" value="1"/>
</dbReference>
<proteinExistence type="predicted"/>
<dbReference type="GO" id="GO:0003677">
    <property type="term" value="F:DNA binding"/>
    <property type="evidence" value="ECO:0007669"/>
    <property type="project" value="UniProtKB-UniRule"/>
</dbReference>
<dbReference type="Proteomes" id="UP000077037">
    <property type="component" value="Unassembled WGS sequence"/>
</dbReference>
<evidence type="ECO:0000313" key="7">
    <source>
        <dbReference type="Proteomes" id="UP000077037"/>
    </source>
</evidence>
<dbReference type="AlphaFoldDB" id="A0A157Q336"/>
<dbReference type="EMBL" id="FKBS01000017">
    <property type="protein sequence ID" value="SAI40024.1"/>
    <property type="molecule type" value="Genomic_DNA"/>
</dbReference>
<dbReference type="PANTHER" id="PTHR47506:SF7">
    <property type="entry name" value="TRANSCRIPTIONAL REGULATORY PROTEIN"/>
    <property type="match status" value="1"/>
</dbReference>
<dbReference type="InterPro" id="IPR001647">
    <property type="entry name" value="HTH_TetR"/>
</dbReference>
<name>A0A157Q336_9BORD</name>
<accession>A0A157Q336</accession>
<dbReference type="RefSeq" id="WP_066414837.1">
    <property type="nucleotide sequence ID" value="NZ_FKBS01000017.1"/>
</dbReference>
<sequence length="212" mass="21966">MAPAASTRPPHLPDKKQATHDRILAAASRTLRRRGLDKVGVAEVMTEAGLTHGGFYAHFASREALLAEALECARRDMAQVLAQRIALQRQRGASAFRALVQAYLADANLPAFETACPVSALASDLARCAHAADDAAPGALQAAARALVSHLIAGVRDALPPIHRQAAPAVAGMLVGALQLARTLGDGPQAQAVLAAARTALLNQYDPGPGNA</sequence>
<keyword evidence="3" id="KW-0804">Transcription</keyword>
<evidence type="ECO:0000256" key="3">
    <source>
        <dbReference type="ARBA" id="ARBA00023163"/>
    </source>
</evidence>